<name>A0A0E9UVJ3_ANGAN</name>
<organism evidence="1">
    <name type="scientific">Anguilla anguilla</name>
    <name type="common">European freshwater eel</name>
    <name type="synonym">Muraena anguilla</name>
    <dbReference type="NCBI Taxonomy" id="7936"/>
    <lineage>
        <taxon>Eukaryota</taxon>
        <taxon>Metazoa</taxon>
        <taxon>Chordata</taxon>
        <taxon>Craniata</taxon>
        <taxon>Vertebrata</taxon>
        <taxon>Euteleostomi</taxon>
        <taxon>Actinopterygii</taxon>
        <taxon>Neopterygii</taxon>
        <taxon>Teleostei</taxon>
        <taxon>Anguilliformes</taxon>
        <taxon>Anguillidae</taxon>
        <taxon>Anguilla</taxon>
    </lineage>
</organism>
<reference evidence="1" key="2">
    <citation type="journal article" date="2015" name="Fish Shellfish Immunol.">
        <title>Early steps in the European eel (Anguilla anguilla)-Vibrio vulnificus interaction in the gills: Role of the RtxA13 toxin.</title>
        <authorList>
            <person name="Callol A."/>
            <person name="Pajuelo D."/>
            <person name="Ebbesson L."/>
            <person name="Teles M."/>
            <person name="MacKenzie S."/>
            <person name="Amaro C."/>
        </authorList>
    </citation>
    <scope>NUCLEOTIDE SEQUENCE</scope>
</reference>
<evidence type="ECO:0000313" key="1">
    <source>
        <dbReference type="EMBL" id="JAH69822.1"/>
    </source>
</evidence>
<reference evidence="1" key="1">
    <citation type="submission" date="2014-11" db="EMBL/GenBank/DDBJ databases">
        <authorList>
            <person name="Amaro Gonzalez C."/>
        </authorList>
    </citation>
    <scope>NUCLEOTIDE SEQUENCE</scope>
</reference>
<dbReference type="EMBL" id="GBXM01038755">
    <property type="protein sequence ID" value="JAH69822.1"/>
    <property type="molecule type" value="Transcribed_RNA"/>
</dbReference>
<protein>
    <submittedName>
        <fullName evidence="1">Uncharacterized protein</fullName>
    </submittedName>
</protein>
<proteinExistence type="predicted"/>
<accession>A0A0E9UVJ3</accession>
<dbReference type="AlphaFoldDB" id="A0A0E9UVJ3"/>
<sequence length="41" mass="4820">MSIKKITIQNCFPSGPKHSVKNTFGEQYSLNEHTRQQWRIS</sequence>